<reference evidence="11 12" key="1">
    <citation type="submission" date="2018-06" db="EMBL/GenBank/DDBJ databases">
        <authorList>
            <consortium name="Pathogen Informatics"/>
            <person name="Doyle S."/>
        </authorList>
    </citation>
    <scope>NUCLEOTIDE SEQUENCE [LARGE SCALE GENOMIC DNA]</scope>
    <source>
        <strain evidence="11 12">NCTC11819</strain>
    </source>
</reference>
<gene>
    <name evidence="11" type="primary">metQ</name>
    <name evidence="9" type="ORF">FYZ43_05810</name>
    <name evidence="10" type="ORF">HHJ74_06490</name>
    <name evidence="11" type="ORF">NCTC11819_00772</name>
</gene>
<dbReference type="Proteomes" id="UP000255284">
    <property type="component" value="Unassembled WGS sequence"/>
</dbReference>
<dbReference type="InterPro" id="IPR004872">
    <property type="entry name" value="Lipoprotein_NlpA"/>
</dbReference>
<evidence type="ECO:0000313" key="10">
    <source>
        <dbReference type="EMBL" id="NMW93347.1"/>
    </source>
</evidence>
<evidence type="ECO:0000313" key="12">
    <source>
        <dbReference type="Proteomes" id="UP000255284"/>
    </source>
</evidence>
<dbReference type="GO" id="GO:0016020">
    <property type="term" value="C:membrane"/>
    <property type="evidence" value="ECO:0007669"/>
    <property type="project" value="UniProtKB-SubCell"/>
</dbReference>
<keyword evidence="4" id="KW-0564">Palmitate</keyword>
<dbReference type="AlphaFoldDB" id="A0A378PB53"/>
<evidence type="ECO:0000256" key="5">
    <source>
        <dbReference type="ARBA" id="ARBA00023288"/>
    </source>
</evidence>
<dbReference type="SUPFAM" id="SSF53850">
    <property type="entry name" value="Periplasmic binding protein-like II"/>
    <property type="match status" value="1"/>
</dbReference>
<dbReference type="PIRSF" id="PIRSF002854">
    <property type="entry name" value="MetQ"/>
    <property type="match status" value="1"/>
</dbReference>
<comment type="subcellular location">
    <subcellularLocation>
        <location evidence="1">Membrane</location>
        <topology evidence="1">Lipid-anchor</topology>
    </subcellularLocation>
</comment>
<dbReference type="PANTHER" id="PTHR30429">
    <property type="entry name" value="D-METHIONINE-BINDING LIPOPROTEIN METQ"/>
    <property type="match status" value="1"/>
</dbReference>
<evidence type="ECO:0000256" key="1">
    <source>
        <dbReference type="ARBA" id="ARBA00004635"/>
    </source>
</evidence>
<feature type="signal peptide" evidence="8">
    <location>
        <begin position="1"/>
        <end position="23"/>
    </location>
</feature>
<evidence type="ECO:0000313" key="9">
    <source>
        <dbReference type="EMBL" id="MCU9968921.1"/>
    </source>
</evidence>
<evidence type="ECO:0000256" key="2">
    <source>
        <dbReference type="ARBA" id="ARBA00022729"/>
    </source>
</evidence>
<name>A0A378PB53_9ACTO</name>
<dbReference type="Proteomes" id="UP000582487">
    <property type="component" value="Unassembled WGS sequence"/>
</dbReference>
<dbReference type="Proteomes" id="UP001209486">
    <property type="component" value="Unassembled WGS sequence"/>
</dbReference>
<evidence type="ECO:0000256" key="4">
    <source>
        <dbReference type="ARBA" id="ARBA00023139"/>
    </source>
</evidence>
<dbReference type="PROSITE" id="PS51257">
    <property type="entry name" value="PROKAR_LIPOPROTEIN"/>
    <property type="match status" value="1"/>
</dbReference>
<feature type="lipid moiety-binding region" description="S-diacylglycerol cysteine" evidence="7">
    <location>
        <position position="24"/>
    </location>
</feature>
<comment type="similarity">
    <text evidence="6">Belongs to the nlpA lipoprotein family.</text>
</comment>
<proteinExistence type="inferred from homology"/>
<reference evidence="9 14" key="2">
    <citation type="submission" date="2019-08" db="EMBL/GenBank/DDBJ databases">
        <title>Comparison of rpoB and gyrB Sequences from Mobiluncus Species and Development of a Multiplex PCR Method for Clinical Detection of Mobiluncus curtisii and Mobiluncus mulieris.</title>
        <authorList>
            <person name="Yang L."/>
            <person name="Shen Y."/>
            <person name="Xu G."/>
            <person name="Shu L.-B."/>
            <person name="Hu J."/>
            <person name="Zhang R."/>
            <person name="Wang Y."/>
            <person name="Zhou H.-W."/>
            <person name="Zhang X."/>
        </authorList>
    </citation>
    <scope>NUCLEOTIDE SEQUENCE [LARGE SCALE GENOMIC DNA]</scope>
    <source>
        <strain evidence="9 14">M26</strain>
    </source>
</reference>
<sequence length="283" mass="30358">MKSLFSRSLAAAAAGVFALTLGACGGSTSENSSGGTGDKLTELTVGASPVPHAKILKYLEDSGEAKKVGLKLNVKDFNDYVLPNEALAGGDIDANYYQTVPYLENQSKSRGYKFTAGKGIHLEPLAIFSKKVKSFKEIKDGATISIISDPANQGRSLALLAANDLLKLKGTDASVLQIKDDPKVNPHGFKFHEVDGPSLVTSLPDVDLSVINGNFYQSAGLKPSEALAIESPKDNPAVNILVWRADEKNKLEAIKKLEDLLHSDVTKKYIEQTWPGKEVIPSF</sequence>
<dbReference type="EMBL" id="UGGQ01000006">
    <property type="protein sequence ID" value="STO16213.1"/>
    <property type="molecule type" value="Genomic_DNA"/>
</dbReference>
<protein>
    <recommendedName>
        <fullName evidence="6">Lipoprotein</fullName>
    </recommendedName>
</protein>
<evidence type="ECO:0000313" key="13">
    <source>
        <dbReference type="Proteomes" id="UP000582487"/>
    </source>
</evidence>
<reference evidence="10 13" key="3">
    <citation type="submission" date="2020-04" db="EMBL/GenBank/DDBJ databases">
        <title>Antimicrobial susceptibility and clonality of vaginal-derived multi-drug resistant Mobiluncus isolates in China.</title>
        <authorList>
            <person name="Zhang X."/>
        </authorList>
    </citation>
    <scope>NUCLEOTIDE SEQUENCE [LARGE SCALE GENOMIC DNA]</scope>
    <source>
        <strain evidence="10 13">7</strain>
    </source>
</reference>
<dbReference type="GeneID" id="61169152"/>
<evidence type="ECO:0000256" key="8">
    <source>
        <dbReference type="SAM" id="SignalP"/>
    </source>
</evidence>
<comment type="caution">
    <text evidence="9">The sequence shown here is derived from an EMBL/GenBank/DDBJ whole genome shotgun (WGS) entry which is preliminary data.</text>
</comment>
<keyword evidence="2 8" id="KW-0732">Signal</keyword>
<feature type="chain" id="PRO_5044389466" description="Lipoprotein" evidence="8">
    <location>
        <begin position="24"/>
        <end position="283"/>
    </location>
</feature>
<dbReference type="RefSeq" id="WP_004013934.1">
    <property type="nucleotide sequence ID" value="NZ_CAMPNB010000002.1"/>
</dbReference>
<dbReference type="EMBL" id="JABCUV010000006">
    <property type="protein sequence ID" value="NMW93347.1"/>
    <property type="molecule type" value="Genomic_DNA"/>
</dbReference>
<dbReference type="PANTHER" id="PTHR30429:SF0">
    <property type="entry name" value="METHIONINE-BINDING LIPOPROTEIN METQ"/>
    <property type="match status" value="1"/>
</dbReference>
<evidence type="ECO:0000256" key="6">
    <source>
        <dbReference type="PIRNR" id="PIRNR002854"/>
    </source>
</evidence>
<accession>A0A378PB53</accession>
<organism evidence="9 14">
    <name type="scientific">Mobiluncus mulieris</name>
    <dbReference type="NCBI Taxonomy" id="2052"/>
    <lineage>
        <taxon>Bacteria</taxon>
        <taxon>Bacillati</taxon>
        <taxon>Actinomycetota</taxon>
        <taxon>Actinomycetes</taxon>
        <taxon>Actinomycetales</taxon>
        <taxon>Actinomycetaceae</taxon>
        <taxon>Mobiluncus</taxon>
    </lineage>
</organism>
<evidence type="ECO:0000313" key="11">
    <source>
        <dbReference type="EMBL" id="STO16213.1"/>
    </source>
</evidence>
<dbReference type="Gene3D" id="3.40.190.10">
    <property type="entry name" value="Periplasmic binding protein-like II"/>
    <property type="match status" value="2"/>
</dbReference>
<evidence type="ECO:0000256" key="3">
    <source>
        <dbReference type="ARBA" id="ARBA00023136"/>
    </source>
</evidence>
<keyword evidence="5 6" id="KW-0449">Lipoprotein</keyword>
<evidence type="ECO:0000256" key="7">
    <source>
        <dbReference type="PIRSR" id="PIRSR002854-1"/>
    </source>
</evidence>
<dbReference type="EMBL" id="VSZY01000007">
    <property type="protein sequence ID" value="MCU9968921.1"/>
    <property type="molecule type" value="Genomic_DNA"/>
</dbReference>
<evidence type="ECO:0000313" key="14">
    <source>
        <dbReference type="Proteomes" id="UP001209486"/>
    </source>
</evidence>
<dbReference type="Pfam" id="PF03180">
    <property type="entry name" value="Lipoprotein_9"/>
    <property type="match status" value="1"/>
</dbReference>
<keyword evidence="3" id="KW-0472">Membrane</keyword>